<dbReference type="InterPro" id="IPR012340">
    <property type="entry name" value="NA-bd_OB-fold"/>
</dbReference>
<proteinExistence type="predicted"/>
<accession>A0A3P7P6Y4</accession>
<dbReference type="EMBL" id="UYRV01134420">
    <property type="protein sequence ID" value="VDN38431.1"/>
    <property type="molecule type" value="Genomic_DNA"/>
</dbReference>
<dbReference type="Gene3D" id="2.40.50.140">
    <property type="entry name" value="Nucleic acid-binding proteins"/>
    <property type="match status" value="1"/>
</dbReference>
<name>A0A3P7P6Y4_CYLGO</name>
<dbReference type="Proteomes" id="UP000271889">
    <property type="component" value="Unassembled WGS sequence"/>
</dbReference>
<gene>
    <name evidence="2" type="ORF">CGOC_LOCUS13734</name>
</gene>
<evidence type="ECO:0000313" key="3">
    <source>
        <dbReference type="Proteomes" id="UP000271889"/>
    </source>
</evidence>
<comment type="function">
    <text evidence="1">DNA-dependent RNA polymerase catalyzes the transcription of DNA into RNA using the four ribonucleoside triphosphates as substrates. Common component of RNA polymerases I, II and III which synthesize ribosomal RNA precursors, mRNA precursors and many functional non-coding RNAs, and small RNAs, such as 5S rRNA and tRNAs, respectively.</text>
</comment>
<dbReference type="SUPFAM" id="SSF50249">
    <property type="entry name" value="Nucleic acid-binding proteins"/>
    <property type="match status" value="1"/>
</dbReference>
<keyword evidence="3" id="KW-1185">Reference proteome</keyword>
<dbReference type="GO" id="GO:0006351">
    <property type="term" value="P:DNA-templated transcription"/>
    <property type="evidence" value="ECO:0007669"/>
    <property type="project" value="InterPro"/>
</dbReference>
<evidence type="ECO:0000256" key="1">
    <source>
        <dbReference type="ARBA" id="ARBA00044496"/>
    </source>
</evidence>
<evidence type="ECO:0000313" key="2">
    <source>
        <dbReference type="EMBL" id="VDN38431.1"/>
    </source>
</evidence>
<dbReference type="AlphaFoldDB" id="A0A3P7P6Y4"/>
<dbReference type="GO" id="GO:0003899">
    <property type="term" value="F:DNA-directed RNA polymerase activity"/>
    <property type="evidence" value="ECO:0007669"/>
    <property type="project" value="InterPro"/>
</dbReference>
<dbReference type="OrthoDB" id="10249565at2759"/>
<dbReference type="InterPro" id="IPR005570">
    <property type="entry name" value="RPABC3"/>
</dbReference>
<sequence length="94" mass="10665">MFGRVYRIEGDDSGSDGSRIAAYASFGGLLMRLKGEAVEIARMTRIANAFKNGEITEEVLEVCPDLASLYKQSEKLKYRKAILERVKWLFLLFL</sequence>
<dbReference type="Pfam" id="PF03870">
    <property type="entry name" value="RNA_pol_Rpb8"/>
    <property type="match status" value="1"/>
</dbReference>
<protein>
    <submittedName>
        <fullName evidence="2">Uncharacterized protein</fullName>
    </submittedName>
</protein>
<reference evidence="2 3" key="1">
    <citation type="submission" date="2018-11" db="EMBL/GenBank/DDBJ databases">
        <authorList>
            <consortium name="Pathogen Informatics"/>
        </authorList>
    </citation>
    <scope>NUCLEOTIDE SEQUENCE [LARGE SCALE GENOMIC DNA]</scope>
</reference>
<organism evidence="2 3">
    <name type="scientific">Cylicostephanus goldi</name>
    <name type="common">Nematode worm</name>
    <dbReference type="NCBI Taxonomy" id="71465"/>
    <lineage>
        <taxon>Eukaryota</taxon>
        <taxon>Metazoa</taxon>
        <taxon>Ecdysozoa</taxon>
        <taxon>Nematoda</taxon>
        <taxon>Chromadorea</taxon>
        <taxon>Rhabditida</taxon>
        <taxon>Rhabditina</taxon>
        <taxon>Rhabditomorpha</taxon>
        <taxon>Strongyloidea</taxon>
        <taxon>Strongylidae</taxon>
        <taxon>Cylicostephanus</taxon>
    </lineage>
</organism>